<accession>A0A5B9PCB6</accession>
<feature type="signal peptide" evidence="1">
    <location>
        <begin position="1"/>
        <end position="23"/>
    </location>
</feature>
<proteinExistence type="predicted"/>
<feature type="chain" id="PRO_5022772802" evidence="1">
    <location>
        <begin position="24"/>
        <end position="260"/>
    </location>
</feature>
<organism evidence="3 4">
    <name type="scientific">Mariniblastus fucicola</name>
    <dbReference type="NCBI Taxonomy" id="980251"/>
    <lineage>
        <taxon>Bacteria</taxon>
        <taxon>Pseudomonadati</taxon>
        <taxon>Planctomycetota</taxon>
        <taxon>Planctomycetia</taxon>
        <taxon>Pirellulales</taxon>
        <taxon>Pirellulaceae</taxon>
        <taxon>Mariniblastus</taxon>
    </lineage>
</organism>
<dbReference type="NCBIfam" id="TIGR02595">
    <property type="entry name" value="PEP_CTERM"/>
    <property type="match status" value="1"/>
</dbReference>
<dbReference type="InterPro" id="IPR013424">
    <property type="entry name" value="Ice-binding_C"/>
</dbReference>
<dbReference type="KEGG" id="mff:MFFC18_38530"/>
<dbReference type="Pfam" id="PF07589">
    <property type="entry name" value="PEP-CTERM"/>
    <property type="match status" value="1"/>
</dbReference>
<sequence length="260" mass="27629" precursor="true">MKFRFLSLIAAAVPCLLATNAFAQHAGDVEVGYDSLATPSSLIVEVIESTSEGIALFEADFEELDPFNAGDFSADEPGFNTNPGEGLLVNTGDQIWLNVLDASVESSFGVGYVNYFNPTTNMLENSGRMSVLGNSTSVGDLFLNGGSIESGSTRQFIDAGDADQEIHDHVVFDLLDDASAPIGAYGLLMELESDFDADGTAELVSDKFWLVFNYGMDEGDFDDRALASFGLSSVPEPGSLAFLMLGAAAIGLKRRRNAAC</sequence>
<keyword evidence="1" id="KW-0732">Signal</keyword>
<evidence type="ECO:0000313" key="4">
    <source>
        <dbReference type="Proteomes" id="UP000322214"/>
    </source>
</evidence>
<evidence type="ECO:0000256" key="1">
    <source>
        <dbReference type="SAM" id="SignalP"/>
    </source>
</evidence>
<dbReference type="EMBL" id="CP042912">
    <property type="protein sequence ID" value="QEG23948.1"/>
    <property type="molecule type" value="Genomic_DNA"/>
</dbReference>
<dbReference type="Proteomes" id="UP000322214">
    <property type="component" value="Chromosome"/>
</dbReference>
<gene>
    <name evidence="3" type="ORF">MFFC18_38530</name>
</gene>
<evidence type="ECO:0000259" key="2">
    <source>
        <dbReference type="Pfam" id="PF07589"/>
    </source>
</evidence>
<dbReference type="RefSeq" id="WP_075082486.1">
    <property type="nucleotide sequence ID" value="NZ_CP042912.1"/>
</dbReference>
<feature type="domain" description="Ice-binding protein C-terminal" evidence="2">
    <location>
        <begin position="233"/>
        <end position="255"/>
    </location>
</feature>
<name>A0A5B9PCB6_9BACT</name>
<protein>
    <submittedName>
        <fullName evidence="3">PEP-CTERM motif protein</fullName>
    </submittedName>
</protein>
<evidence type="ECO:0000313" key="3">
    <source>
        <dbReference type="EMBL" id="QEG23948.1"/>
    </source>
</evidence>
<dbReference type="STRING" id="980251.GCA_001642875_04248"/>
<keyword evidence="4" id="KW-1185">Reference proteome</keyword>
<reference evidence="3 4" key="1">
    <citation type="submission" date="2019-08" db="EMBL/GenBank/DDBJ databases">
        <title>Deep-cultivation of Planctomycetes and their phenomic and genomic characterization uncovers novel biology.</title>
        <authorList>
            <person name="Wiegand S."/>
            <person name="Jogler M."/>
            <person name="Boedeker C."/>
            <person name="Pinto D."/>
            <person name="Vollmers J."/>
            <person name="Rivas-Marin E."/>
            <person name="Kohn T."/>
            <person name="Peeters S.H."/>
            <person name="Heuer A."/>
            <person name="Rast P."/>
            <person name="Oberbeckmann S."/>
            <person name="Bunk B."/>
            <person name="Jeske O."/>
            <person name="Meyerdierks A."/>
            <person name="Storesund J.E."/>
            <person name="Kallscheuer N."/>
            <person name="Luecker S."/>
            <person name="Lage O.M."/>
            <person name="Pohl T."/>
            <person name="Merkel B.J."/>
            <person name="Hornburger P."/>
            <person name="Mueller R.-W."/>
            <person name="Bruemmer F."/>
            <person name="Labrenz M."/>
            <person name="Spormann A.M."/>
            <person name="Op den Camp H."/>
            <person name="Overmann J."/>
            <person name="Amann R."/>
            <person name="Jetten M.S.M."/>
            <person name="Mascher T."/>
            <person name="Medema M.H."/>
            <person name="Devos D.P."/>
            <person name="Kaster A.-K."/>
            <person name="Ovreas L."/>
            <person name="Rohde M."/>
            <person name="Galperin M.Y."/>
            <person name="Jogler C."/>
        </authorList>
    </citation>
    <scope>NUCLEOTIDE SEQUENCE [LARGE SCALE GENOMIC DNA]</scope>
    <source>
        <strain evidence="3 4">FC18</strain>
    </source>
</reference>
<dbReference type="AlphaFoldDB" id="A0A5B9PCB6"/>